<dbReference type="GO" id="GO:0031080">
    <property type="term" value="C:nuclear pore outer ring"/>
    <property type="evidence" value="ECO:0007669"/>
    <property type="project" value="TreeGrafter"/>
</dbReference>
<feature type="compositionally biased region" description="Basic residues" evidence="5">
    <location>
        <begin position="1"/>
        <end position="12"/>
    </location>
</feature>
<dbReference type="SMART" id="SM00320">
    <property type="entry name" value="WD40"/>
    <property type="match status" value="3"/>
</dbReference>
<keyword evidence="2" id="KW-0853">WD repeat</keyword>
<organism evidence="6 7">
    <name type="scientific">Porphyridium purpureum</name>
    <name type="common">Red alga</name>
    <name type="synonym">Porphyridium cruentum</name>
    <dbReference type="NCBI Taxonomy" id="35688"/>
    <lineage>
        <taxon>Eukaryota</taxon>
        <taxon>Rhodophyta</taxon>
        <taxon>Bangiophyceae</taxon>
        <taxon>Porphyridiales</taxon>
        <taxon>Porphyridiaceae</taxon>
        <taxon>Porphyridium</taxon>
    </lineage>
</organism>
<keyword evidence="3" id="KW-0677">Repeat</keyword>
<comment type="caution">
    <text evidence="6">The sequence shown here is derived from an EMBL/GenBank/DDBJ whole genome shotgun (WGS) entry which is preliminary data.</text>
</comment>
<dbReference type="InterPro" id="IPR036322">
    <property type="entry name" value="WD40_repeat_dom_sf"/>
</dbReference>
<evidence type="ECO:0000256" key="1">
    <source>
        <dbReference type="ARBA" id="ARBA00004123"/>
    </source>
</evidence>
<dbReference type="PANTHER" id="PTHR22652">
    <property type="entry name" value="NUCLEOPORIN NUP43"/>
    <property type="match status" value="1"/>
</dbReference>
<dbReference type="EMBL" id="VRMN01000008">
    <property type="protein sequence ID" value="KAA8492840.1"/>
    <property type="molecule type" value="Genomic_DNA"/>
</dbReference>
<keyword evidence="7" id="KW-1185">Reference proteome</keyword>
<accession>A0A5J4YPE7</accession>
<keyword evidence="4" id="KW-0539">Nucleus</keyword>
<dbReference type="PANTHER" id="PTHR22652:SF0">
    <property type="entry name" value="NUCLEOPORIN NUP43"/>
    <property type="match status" value="1"/>
</dbReference>
<evidence type="ECO:0000256" key="4">
    <source>
        <dbReference type="ARBA" id="ARBA00023242"/>
    </source>
</evidence>
<protein>
    <submittedName>
        <fullName evidence="6">Nucleoporin Nup43</fullName>
    </submittedName>
</protein>
<reference evidence="7" key="1">
    <citation type="journal article" date="2019" name="Nat. Commun.">
        <title>Expansion of phycobilisome linker gene families in mesophilic red algae.</title>
        <authorList>
            <person name="Lee J."/>
            <person name="Kim D."/>
            <person name="Bhattacharya D."/>
            <person name="Yoon H.S."/>
        </authorList>
    </citation>
    <scope>NUCLEOTIDE SEQUENCE [LARGE SCALE GENOMIC DNA]</scope>
    <source>
        <strain evidence="7">CCMP 1328</strain>
    </source>
</reference>
<evidence type="ECO:0000313" key="7">
    <source>
        <dbReference type="Proteomes" id="UP000324585"/>
    </source>
</evidence>
<feature type="region of interest" description="Disordered" evidence="5">
    <location>
        <begin position="1"/>
        <end position="26"/>
    </location>
</feature>
<comment type="subcellular location">
    <subcellularLocation>
        <location evidence="1">Nucleus</location>
    </subcellularLocation>
</comment>
<dbReference type="Pfam" id="PF00400">
    <property type="entry name" value="WD40"/>
    <property type="match status" value="1"/>
</dbReference>
<dbReference type="SUPFAM" id="SSF50978">
    <property type="entry name" value="WD40 repeat-like"/>
    <property type="match status" value="1"/>
</dbReference>
<evidence type="ECO:0000256" key="5">
    <source>
        <dbReference type="SAM" id="MobiDB-lite"/>
    </source>
</evidence>
<dbReference type="OrthoDB" id="3005at2759"/>
<dbReference type="Gene3D" id="2.130.10.10">
    <property type="entry name" value="YVTN repeat-like/Quinoprotein amine dehydrogenase"/>
    <property type="match status" value="1"/>
</dbReference>
<dbReference type="InterPro" id="IPR015943">
    <property type="entry name" value="WD40/YVTN_repeat-like_dom_sf"/>
</dbReference>
<evidence type="ECO:0000256" key="3">
    <source>
        <dbReference type="ARBA" id="ARBA00022737"/>
    </source>
</evidence>
<dbReference type="InterPro" id="IPR001680">
    <property type="entry name" value="WD40_rpt"/>
</dbReference>
<evidence type="ECO:0000256" key="2">
    <source>
        <dbReference type="ARBA" id="ARBA00022574"/>
    </source>
</evidence>
<evidence type="ECO:0000313" key="6">
    <source>
        <dbReference type="EMBL" id="KAA8492840.1"/>
    </source>
</evidence>
<gene>
    <name evidence="6" type="ORF">FVE85_9112</name>
</gene>
<dbReference type="Proteomes" id="UP000324585">
    <property type="component" value="Unassembled WGS sequence"/>
</dbReference>
<proteinExistence type="predicted"/>
<sequence length="478" mass="50410">MIGGYGRRRPVPRPKQTVPDGVIEPFEGRSVRTTSGWVGGRVYEPWHARPSIGNVRGEHVSDEGLTIRVDAADLASPVDLASGGNGHGQWRCGAPISKARWIRSSLVEHGGLDAQAEELPAAHLAVATASGGLGRDAVYILEMRARRSVPSPDEAACAPLDLQLRSYRHFPTRGKVTDLAEVRTAESCLVAAASSKGIVEIFSMNSERRKEAVMVLCQGGVMKQGESVVSVTLTEDTAGRLVALGSAGSMGVFDLETGALLSSANDSSRMGFLCATSLEKSMVATGTACGRICLWDLRMNAMECAPATKLAFNLVHPHGDTRIRCMTADPASFTFVMAGTFRGELVTWDRRKGSEPVVGGGASSTGLRDARCLPVAQAIAHTGSIWDVRVVGNRPGTLLSAGEDGHALLWNYQTAAARRGSGGSLGPTDLWSGSISSSDVHILHKDQYSSCNSLDVAPNSNVLACASESGILTLSLMA</sequence>
<dbReference type="AlphaFoldDB" id="A0A5J4YPE7"/>
<name>A0A5J4YPE7_PORPP</name>